<keyword evidence="3" id="KW-1185">Reference proteome</keyword>
<dbReference type="AlphaFoldDB" id="A0A2D0K596"/>
<proteinExistence type="predicted"/>
<organism evidence="2 3">
    <name type="scientific">Xenorhabdus stockiae</name>
    <dbReference type="NCBI Taxonomy" id="351614"/>
    <lineage>
        <taxon>Bacteria</taxon>
        <taxon>Pseudomonadati</taxon>
        <taxon>Pseudomonadota</taxon>
        <taxon>Gammaproteobacteria</taxon>
        <taxon>Enterobacterales</taxon>
        <taxon>Morganellaceae</taxon>
        <taxon>Xenorhabdus</taxon>
    </lineage>
</organism>
<keyword evidence="1" id="KW-0812">Transmembrane</keyword>
<keyword evidence="1" id="KW-1133">Transmembrane helix</keyword>
<name>A0A2D0K596_9GAMM</name>
<feature type="transmembrane region" description="Helical" evidence="1">
    <location>
        <begin position="47"/>
        <end position="70"/>
    </location>
</feature>
<reference evidence="2 3" key="1">
    <citation type="journal article" date="2017" name="Nat. Microbiol.">
        <title>Natural product diversity associated with the nematode symbionts Photorhabdus and Xenorhabdus.</title>
        <authorList>
            <person name="Tobias N.J."/>
            <person name="Wolff H."/>
            <person name="Djahanschiri B."/>
            <person name="Grundmann F."/>
            <person name="Kronenwerth M."/>
            <person name="Shi Y.M."/>
            <person name="Simonyi S."/>
            <person name="Grun P."/>
            <person name="Shapiro-Ilan D."/>
            <person name="Pidot S.J."/>
            <person name="Stinear T.P."/>
            <person name="Ebersberger I."/>
            <person name="Bode H.B."/>
        </authorList>
    </citation>
    <scope>NUCLEOTIDE SEQUENCE [LARGE SCALE GENOMIC DNA]</scope>
    <source>
        <strain evidence="2 3">DSM 17904</strain>
    </source>
</reference>
<gene>
    <name evidence="2" type="ORF">Xsto_04105</name>
</gene>
<dbReference type="Proteomes" id="UP000222366">
    <property type="component" value="Unassembled WGS sequence"/>
</dbReference>
<protein>
    <submittedName>
        <fullName evidence="2">Uncharacterized protein</fullName>
    </submittedName>
</protein>
<feature type="transmembrane region" description="Helical" evidence="1">
    <location>
        <begin position="12"/>
        <end position="35"/>
    </location>
</feature>
<evidence type="ECO:0000313" key="3">
    <source>
        <dbReference type="Proteomes" id="UP000222366"/>
    </source>
</evidence>
<accession>A0A2D0K596</accession>
<evidence type="ECO:0000313" key="2">
    <source>
        <dbReference type="EMBL" id="PHM58555.1"/>
    </source>
</evidence>
<evidence type="ECO:0000256" key="1">
    <source>
        <dbReference type="SAM" id="Phobius"/>
    </source>
</evidence>
<dbReference type="EMBL" id="NJAJ01000098">
    <property type="protein sequence ID" value="PHM58555.1"/>
    <property type="molecule type" value="Genomic_DNA"/>
</dbReference>
<sequence>MTFSYPIVFYAAIYMGILYQFWYISIPIGLLFGFLAFKVVKKTLVKILFSIIAAGLLIPPILTALIFLYLNIMGFNH</sequence>
<keyword evidence="1" id="KW-0472">Membrane</keyword>
<comment type="caution">
    <text evidence="2">The sequence shown here is derived from an EMBL/GenBank/DDBJ whole genome shotgun (WGS) entry which is preliminary data.</text>
</comment>